<comment type="subcellular location">
    <subcellularLocation>
        <location evidence="1">Cell outer membrane</location>
    </subcellularLocation>
</comment>
<dbReference type="EMBL" id="EQ976890">
    <property type="protein sequence ID" value="EEF26610.1"/>
    <property type="molecule type" value="Genomic_DNA"/>
</dbReference>
<name>B9TC06_RICCO</name>
<feature type="coiled-coil region" evidence="6">
    <location>
        <begin position="166"/>
        <end position="207"/>
    </location>
</feature>
<feature type="non-terminal residue" evidence="7">
    <location>
        <position position="1"/>
    </location>
</feature>
<evidence type="ECO:0008006" key="9">
    <source>
        <dbReference type="Google" id="ProtNLM"/>
    </source>
</evidence>
<keyword evidence="3" id="KW-0812">Transmembrane</keyword>
<dbReference type="InterPro" id="IPR051906">
    <property type="entry name" value="TolC-like"/>
</dbReference>
<keyword evidence="5" id="KW-0998">Cell outer membrane</keyword>
<protein>
    <recommendedName>
        <fullName evidence="9">TolC family protein</fullName>
    </recommendedName>
</protein>
<evidence type="ECO:0000256" key="1">
    <source>
        <dbReference type="ARBA" id="ARBA00004442"/>
    </source>
</evidence>
<evidence type="ECO:0000313" key="7">
    <source>
        <dbReference type="EMBL" id="EEF26610.1"/>
    </source>
</evidence>
<evidence type="ECO:0000313" key="8">
    <source>
        <dbReference type="Proteomes" id="UP000008311"/>
    </source>
</evidence>
<keyword evidence="2" id="KW-1134">Transmembrane beta strand</keyword>
<dbReference type="PANTHER" id="PTHR30026">
    <property type="entry name" value="OUTER MEMBRANE PROTEIN TOLC"/>
    <property type="match status" value="1"/>
</dbReference>
<dbReference type="Gene3D" id="1.20.1600.10">
    <property type="entry name" value="Outer membrane efflux proteins (OEP)"/>
    <property type="match status" value="1"/>
</dbReference>
<evidence type="ECO:0000256" key="5">
    <source>
        <dbReference type="ARBA" id="ARBA00023237"/>
    </source>
</evidence>
<sequence length="254" mass="28591">RVKTALALQRDVEKRWKAGELAKTDVMLAQNETLQAQTAQLRAQAELKHAEHRYWMLTGLKTLPGHPEEQESQRKGLADDHPLLAESSAKVALAQGERALVQVEKRENPQVILNTRHDRGAFDAQFDTSVGVAIRVPLDAGVRSAPMIANAEMGVAQALSERDRRMLDLQTMLHEAEHNLEVTREELKIVEEQHRLAQENLRLARKAFDLGESDLVNLLRVQASAQEAERALRSRTTQLQWDIARYNQAVGVLP</sequence>
<evidence type="ECO:0000256" key="3">
    <source>
        <dbReference type="ARBA" id="ARBA00022692"/>
    </source>
</evidence>
<proteinExistence type="predicted"/>
<evidence type="ECO:0000256" key="2">
    <source>
        <dbReference type="ARBA" id="ARBA00022452"/>
    </source>
</evidence>
<evidence type="ECO:0000256" key="6">
    <source>
        <dbReference type="SAM" id="Coils"/>
    </source>
</evidence>
<dbReference type="GO" id="GO:0015562">
    <property type="term" value="F:efflux transmembrane transporter activity"/>
    <property type="evidence" value="ECO:0007669"/>
    <property type="project" value="InterPro"/>
</dbReference>
<keyword evidence="6" id="KW-0175">Coiled coil</keyword>
<dbReference type="SUPFAM" id="SSF56954">
    <property type="entry name" value="Outer membrane efflux proteins (OEP)"/>
    <property type="match status" value="1"/>
</dbReference>
<reference evidence="8" key="1">
    <citation type="journal article" date="2010" name="Nat. Biotechnol.">
        <title>Draft genome sequence of the oilseed species Ricinus communis.</title>
        <authorList>
            <person name="Chan A.P."/>
            <person name="Crabtree J."/>
            <person name="Zhao Q."/>
            <person name="Lorenzi H."/>
            <person name="Orvis J."/>
            <person name="Puiu D."/>
            <person name="Melake-Berhan A."/>
            <person name="Jones K.M."/>
            <person name="Redman J."/>
            <person name="Chen G."/>
            <person name="Cahoon E.B."/>
            <person name="Gedil M."/>
            <person name="Stanke M."/>
            <person name="Haas B.J."/>
            <person name="Wortman J.R."/>
            <person name="Fraser-Liggett C.M."/>
            <person name="Ravel J."/>
            <person name="Rabinowicz P.D."/>
        </authorList>
    </citation>
    <scope>NUCLEOTIDE SEQUENCE [LARGE SCALE GENOMIC DNA]</scope>
    <source>
        <strain evidence="8">cv. Hale</strain>
    </source>
</reference>
<evidence type="ECO:0000256" key="4">
    <source>
        <dbReference type="ARBA" id="ARBA00023136"/>
    </source>
</evidence>
<dbReference type="AlphaFoldDB" id="B9TC06"/>
<accession>B9TC06</accession>
<gene>
    <name evidence="7" type="ORF">RCOM_0389630</name>
</gene>
<dbReference type="Proteomes" id="UP000008311">
    <property type="component" value="Unassembled WGS sequence"/>
</dbReference>
<dbReference type="InParanoid" id="B9TC06"/>
<organism evidence="7 8">
    <name type="scientific">Ricinus communis</name>
    <name type="common">Castor bean</name>
    <dbReference type="NCBI Taxonomy" id="3988"/>
    <lineage>
        <taxon>Eukaryota</taxon>
        <taxon>Viridiplantae</taxon>
        <taxon>Streptophyta</taxon>
        <taxon>Embryophyta</taxon>
        <taxon>Tracheophyta</taxon>
        <taxon>Spermatophyta</taxon>
        <taxon>Magnoliopsida</taxon>
        <taxon>eudicotyledons</taxon>
        <taxon>Gunneridae</taxon>
        <taxon>Pentapetalae</taxon>
        <taxon>rosids</taxon>
        <taxon>fabids</taxon>
        <taxon>Malpighiales</taxon>
        <taxon>Euphorbiaceae</taxon>
        <taxon>Acalyphoideae</taxon>
        <taxon>Acalypheae</taxon>
        <taxon>Ricinus</taxon>
    </lineage>
</organism>
<keyword evidence="4" id="KW-0472">Membrane</keyword>
<dbReference type="PANTHER" id="PTHR30026:SF20">
    <property type="entry name" value="OUTER MEMBRANE PROTEIN TOLC"/>
    <property type="match status" value="1"/>
</dbReference>
<keyword evidence="8" id="KW-1185">Reference proteome</keyword>